<dbReference type="EMBL" id="MNCJ02000323">
    <property type="protein sequence ID" value="KAF5794869.1"/>
    <property type="molecule type" value="Genomic_DNA"/>
</dbReference>
<name>A0A251U7D9_HELAN</name>
<protein>
    <submittedName>
        <fullName evidence="2">Uncharacterized protein</fullName>
    </submittedName>
</protein>
<reference evidence="2" key="2">
    <citation type="submission" date="2017-02" db="EMBL/GenBank/DDBJ databases">
        <title>Sunflower complete genome.</title>
        <authorList>
            <person name="Langlade N."/>
            <person name="Munos S."/>
        </authorList>
    </citation>
    <scope>NUCLEOTIDE SEQUENCE [LARGE SCALE GENOMIC DNA]</scope>
    <source>
        <tissue evidence="2">Leaves</tissue>
    </source>
</reference>
<reference evidence="1 3" key="1">
    <citation type="journal article" date="2017" name="Nature">
        <title>The sunflower genome provides insights into oil metabolism, flowering and Asterid evolution.</title>
        <authorList>
            <person name="Badouin H."/>
            <person name="Gouzy J."/>
            <person name="Grassa C.J."/>
            <person name="Murat F."/>
            <person name="Staton S.E."/>
            <person name="Cottret L."/>
            <person name="Lelandais-Briere C."/>
            <person name="Owens G.L."/>
            <person name="Carrere S."/>
            <person name="Mayjonade B."/>
            <person name="Legrand L."/>
            <person name="Gill N."/>
            <person name="Kane N.C."/>
            <person name="Bowers J.E."/>
            <person name="Hubner S."/>
            <person name="Bellec A."/>
            <person name="Berard A."/>
            <person name="Berges H."/>
            <person name="Blanchet N."/>
            <person name="Boniface M.C."/>
            <person name="Brunel D."/>
            <person name="Catrice O."/>
            <person name="Chaidir N."/>
            <person name="Claudel C."/>
            <person name="Donnadieu C."/>
            <person name="Faraut T."/>
            <person name="Fievet G."/>
            <person name="Helmstetter N."/>
            <person name="King M."/>
            <person name="Knapp S.J."/>
            <person name="Lai Z."/>
            <person name="Le Paslier M.C."/>
            <person name="Lippi Y."/>
            <person name="Lorenzon L."/>
            <person name="Mandel J.R."/>
            <person name="Marage G."/>
            <person name="Marchand G."/>
            <person name="Marquand E."/>
            <person name="Bret-Mestries E."/>
            <person name="Morien E."/>
            <person name="Nambeesan S."/>
            <person name="Nguyen T."/>
            <person name="Pegot-Espagnet P."/>
            <person name="Pouilly N."/>
            <person name="Raftis F."/>
            <person name="Sallet E."/>
            <person name="Schiex T."/>
            <person name="Thomas J."/>
            <person name="Vandecasteele C."/>
            <person name="Vares D."/>
            <person name="Vear F."/>
            <person name="Vautrin S."/>
            <person name="Crespi M."/>
            <person name="Mangin B."/>
            <person name="Burke J.M."/>
            <person name="Salse J."/>
            <person name="Munos S."/>
            <person name="Vincourt P."/>
            <person name="Rieseberg L.H."/>
            <person name="Langlade N.B."/>
        </authorList>
    </citation>
    <scope>NUCLEOTIDE SEQUENCE [LARGE SCALE GENOMIC DNA]</scope>
    <source>
        <strain evidence="3">cv. SF193</strain>
        <tissue evidence="1">Leaves</tissue>
    </source>
</reference>
<dbReference type="InParanoid" id="A0A251U7D9"/>
<organism evidence="2 3">
    <name type="scientific">Helianthus annuus</name>
    <name type="common">Common sunflower</name>
    <dbReference type="NCBI Taxonomy" id="4232"/>
    <lineage>
        <taxon>Eukaryota</taxon>
        <taxon>Viridiplantae</taxon>
        <taxon>Streptophyta</taxon>
        <taxon>Embryophyta</taxon>
        <taxon>Tracheophyta</taxon>
        <taxon>Spermatophyta</taxon>
        <taxon>Magnoliopsida</taxon>
        <taxon>eudicotyledons</taxon>
        <taxon>Gunneridae</taxon>
        <taxon>Pentapetalae</taxon>
        <taxon>asterids</taxon>
        <taxon>campanulids</taxon>
        <taxon>Asterales</taxon>
        <taxon>Asteraceae</taxon>
        <taxon>Asteroideae</taxon>
        <taxon>Heliantheae alliance</taxon>
        <taxon>Heliantheae</taxon>
        <taxon>Helianthus</taxon>
    </lineage>
</organism>
<dbReference type="EMBL" id="CM007897">
    <property type="protein sequence ID" value="OTG18221.1"/>
    <property type="molecule type" value="Genomic_DNA"/>
</dbReference>
<keyword evidence="3" id="KW-1185">Reference proteome</keyword>
<evidence type="ECO:0000313" key="1">
    <source>
        <dbReference type="EMBL" id="KAF5794869.1"/>
    </source>
</evidence>
<accession>A0A251U7D9</accession>
<dbReference type="Gramene" id="mRNA:HanXRQr2_Chr08g0333031">
    <property type="protein sequence ID" value="mRNA:HanXRQr2_Chr08g0333031"/>
    <property type="gene ID" value="HanXRQr2_Chr08g0333031"/>
</dbReference>
<reference evidence="1" key="3">
    <citation type="submission" date="2020-06" db="EMBL/GenBank/DDBJ databases">
        <title>Helianthus annuus Genome sequencing and assembly Release 2.</title>
        <authorList>
            <person name="Gouzy J."/>
            <person name="Langlade N."/>
            <person name="Munos S."/>
        </authorList>
    </citation>
    <scope>NUCLEOTIDE SEQUENCE</scope>
    <source>
        <tissue evidence="1">Leaves</tissue>
    </source>
</reference>
<evidence type="ECO:0000313" key="2">
    <source>
        <dbReference type="EMBL" id="OTG18221.1"/>
    </source>
</evidence>
<evidence type="ECO:0000313" key="3">
    <source>
        <dbReference type="Proteomes" id="UP000215914"/>
    </source>
</evidence>
<dbReference type="Proteomes" id="UP000215914">
    <property type="component" value="Chromosome 8"/>
</dbReference>
<proteinExistence type="predicted"/>
<sequence length="72" mass="7996">MVFLNNKLKIKVKATLRTFPQIDKSSFNPFDLGLTSSPVAVFFDPVLSVNQKSYPIPFSQSKGLEDTSGLMD</sequence>
<gene>
    <name evidence="2" type="ORF">HannXRQ_Chr08g0220721</name>
    <name evidence="1" type="ORF">HanXRQr2_Chr08g0333031</name>
</gene>
<dbReference type="AlphaFoldDB" id="A0A251U7D9"/>